<organism evidence="2 3">
    <name type="scientific">Candidula unifasciata</name>
    <dbReference type="NCBI Taxonomy" id="100452"/>
    <lineage>
        <taxon>Eukaryota</taxon>
        <taxon>Metazoa</taxon>
        <taxon>Spiralia</taxon>
        <taxon>Lophotrochozoa</taxon>
        <taxon>Mollusca</taxon>
        <taxon>Gastropoda</taxon>
        <taxon>Heterobranchia</taxon>
        <taxon>Euthyneura</taxon>
        <taxon>Panpulmonata</taxon>
        <taxon>Eupulmonata</taxon>
        <taxon>Stylommatophora</taxon>
        <taxon>Helicina</taxon>
        <taxon>Helicoidea</taxon>
        <taxon>Geomitridae</taxon>
        <taxon>Candidula</taxon>
    </lineage>
</organism>
<dbReference type="Proteomes" id="UP000678393">
    <property type="component" value="Unassembled WGS sequence"/>
</dbReference>
<protein>
    <recommendedName>
        <fullName evidence="4">EGF-like domain-containing protein</fullName>
    </recommendedName>
</protein>
<comment type="caution">
    <text evidence="2">The sequence shown here is derived from an EMBL/GenBank/DDBJ whole genome shotgun (WGS) entry which is preliminary data.</text>
</comment>
<dbReference type="OrthoDB" id="6158071at2759"/>
<accession>A0A8S3YZG9</accession>
<keyword evidence="1" id="KW-0732">Signal</keyword>
<proteinExistence type="predicted"/>
<evidence type="ECO:0000313" key="2">
    <source>
        <dbReference type="EMBL" id="CAG5122597.1"/>
    </source>
</evidence>
<evidence type="ECO:0008006" key="4">
    <source>
        <dbReference type="Google" id="ProtNLM"/>
    </source>
</evidence>
<dbReference type="AlphaFoldDB" id="A0A8S3YZG9"/>
<evidence type="ECO:0000256" key="1">
    <source>
        <dbReference type="SAM" id="SignalP"/>
    </source>
</evidence>
<keyword evidence="3" id="KW-1185">Reference proteome</keyword>
<evidence type="ECO:0000313" key="3">
    <source>
        <dbReference type="Proteomes" id="UP000678393"/>
    </source>
</evidence>
<reference evidence="2" key="1">
    <citation type="submission" date="2021-04" db="EMBL/GenBank/DDBJ databases">
        <authorList>
            <consortium name="Molecular Ecology Group"/>
        </authorList>
    </citation>
    <scope>NUCLEOTIDE SEQUENCE</scope>
</reference>
<gene>
    <name evidence="2" type="ORF">CUNI_LOCUS8155</name>
</gene>
<feature type="signal peptide" evidence="1">
    <location>
        <begin position="1"/>
        <end position="21"/>
    </location>
</feature>
<dbReference type="EMBL" id="CAJHNH020001328">
    <property type="protein sequence ID" value="CAG5122597.1"/>
    <property type="molecule type" value="Genomic_DNA"/>
</dbReference>
<sequence length="135" mass="15249">MQTVHVMTGLLLFFDLRLCSQETGCEQGWFGSQCQYKCRCTHNYCDKEGRCKSGDRCDKGWFGPACQYVDEAFGTSTLREVTDGDDDTCVSDPATRRIAISVVLMFTWLRVHFSTDGRYQPVASLFKLCPDTSLS</sequence>
<name>A0A8S3YZG9_9EUPU</name>
<feature type="chain" id="PRO_5035937333" description="EGF-like domain-containing protein" evidence="1">
    <location>
        <begin position="22"/>
        <end position="135"/>
    </location>
</feature>